<organism evidence="4 5">
    <name type="scientific">Actinorugispora endophytica</name>
    <dbReference type="NCBI Taxonomy" id="1605990"/>
    <lineage>
        <taxon>Bacteria</taxon>
        <taxon>Bacillati</taxon>
        <taxon>Actinomycetota</taxon>
        <taxon>Actinomycetes</taxon>
        <taxon>Streptosporangiales</taxon>
        <taxon>Nocardiopsidaceae</taxon>
        <taxon>Actinorugispora</taxon>
    </lineage>
</organism>
<dbReference type="EMBL" id="SNYN01000012">
    <property type="protein sequence ID" value="TDQ50710.1"/>
    <property type="molecule type" value="Genomic_DNA"/>
</dbReference>
<name>A0A4R6UTX5_9ACTN</name>
<accession>A0A4R6UTX5</accession>
<dbReference type="GO" id="GO:0044281">
    <property type="term" value="P:small molecule metabolic process"/>
    <property type="evidence" value="ECO:0007669"/>
    <property type="project" value="UniProtKB-ARBA"/>
</dbReference>
<dbReference type="RefSeq" id="WP_133742196.1">
    <property type="nucleotide sequence ID" value="NZ_SNYN01000012.1"/>
</dbReference>
<evidence type="ECO:0000256" key="2">
    <source>
        <dbReference type="ARBA" id="ARBA00022801"/>
    </source>
</evidence>
<dbReference type="SFLD" id="SFLDG01129">
    <property type="entry name" value="C1.5:_HAD__Beta-PGM__Phosphata"/>
    <property type="match status" value="1"/>
</dbReference>
<gene>
    <name evidence="4" type="ORF">EV190_11215</name>
</gene>
<dbReference type="InterPro" id="IPR023214">
    <property type="entry name" value="HAD_sf"/>
</dbReference>
<comment type="caution">
    <text evidence="4">The sequence shown here is derived from an EMBL/GenBank/DDBJ whole genome shotgun (WGS) entry which is preliminary data.</text>
</comment>
<sequence length="242" mass="26449">MPQKPTVPTAVFFDLDDTLLNDHAASSHGLRTLMERLGHPDFDAARTLWDIQTDLSFNAYLTGRLTLAEQRRERVRALATQAGHSHIADQHCDELYQRYLDAHRAAWQAFDDVAPALAHLTAHNIRLGVITNGIQALQHDKLATMNITHHFATVVCSDTAGTGKPDPRIFHLACHQLGVAPDKAWHVGDQIRADALGAANAGLYPVLCDRRDNPAADITTIRALNELAPLLSEAQGAEAGLL</sequence>
<dbReference type="OrthoDB" id="3680851at2"/>
<dbReference type="SUPFAM" id="SSF56784">
    <property type="entry name" value="HAD-like"/>
    <property type="match status" value="1"/>
</dbReference>
<comment type="cofactor">
    <cofactor evidence="1">
        <name>Mg(2+)</name>
        <dbReference type="ChEBI" id="CHEBI:18420"/>
    </cofactor>
</comment>
<evidence type="ECO:0000313" key="5">
    <source>
        <dbReference type="Proteomes" id="UP000295281"/>
    </source>
</evidence>
<dbReference type="InterPro" id="IPR006439">
    <property type="entry name" value="HAD-SF_hydro_IA"/>
</dbReference>
<dbReference type="Proteomes" id="UP000295281">
    <property type="component" value="Unassembled WGS sequence"/>
</dbReference>
<dbReference type="NCBIfam" id="TIGR01549">
    <property type="entry name" value="HAD-SF-IA-v1"/>
    <property type="match status" value="1"/>
</dbReference>
<dbReference type="GO" id="GO:0016787">
    <property type="term" value="F:hydrolase activity"/>
    <property type="evidence" value="ECO:0007669"/>
    <property type="project" value="UniProtKB-KW"/>
</dbReference>
<dbReference type="InterPro" id="IPR036412">
    <property type="entry name" value="HAD-like_sf"/>
</dbReference>
<keyword evidence="3" id="KW-0460">Magnesium</keyword>
<dbReference type="NCBIfam" id="TIGR01509">
    <property type="entry name" value="HAD-SF-IA-v3"/>
    <property type="match status" value="1"/>
</dbReference>
<evidence type="ECO:0000256" key="1">
    <source>
        <dbReference type="ARBA" id="ARBA00001946"/>
    </source>
</evidence>
<dbReference type="PRINTS" id="PR00413">
    <property type="entry name" value="HADHALOGNASE"/>
</dbReference>
<evidence type="ECO:0000313" key="4">
    <source>
        <dbReference type="EMBL" id="TDQ50710.1"/>
    </source>
</evidence>
<dbReference type="Pfam" id="PF00702">
    <property type="entry name" value="Hydrolase"/>
    <property type="match status" value="1"/>
</dbReference>
<reference evidence="4 5" key="1">
    <citation type="submission" date="2019-03" db="EMBL/GenBank/DDBJ databases">
        <title>Genomic Encyclopedia of Type Strains, Phase IV (KMG-IV): sequencing the most valuable type-strain genomes for metagenomic binning, comparative biology and taxonomic classification.</title>
        <authorList>
            <person name="Goeker M."/>
        </authorList>
    </citation>
    <scope>NUCLEOTIDE SEQUENCE [LARGE SCALE GENOMIC DNA]</scope>
    <source>
        <strain evidence="4 5">DSM 46770</strain>
    </source>
</reference>
<proteinExistence type="predicted"/>
<protein>
    <submittedName>
        <fullName evidence="4">Putative hydrolase of the HAD superfamily</fullName>
    </submittedName>
</protein>
<evidence type="ECO:0000256" key="3">
    <source>
        <dbReference type="ARBA" id="ARBA00022842"/>
    </source>
</evidence>
<dbReference type="PANTHER" id="PTHR46470">
    <property type="entry name" value="N-ACYLNEURAMINATE-9-PHOSPHATASE"/>
    <property type="match status" value="1"/>
</dbReference>
<dbReference type="Gene3D" id="1.20.120.1600">
    <property type="match status" value="1"/>
</dbReference>
<keyword evidence="2 4" id="KW-0378">Hydrolase</keyword>
<dbReference type="PANTHER" id="PTHR46470:SF4">
    <property type="entry name" value="5-AMINO-6-(5-PHOSPHO-D-RIBITYLAMINO)URACIL PHOSPHATASE YIGB"/>
    <property type="match status" value="1"/>
</dbReference>
<dbReference type="Gene3D" id="3.40.50.1000">
    <property type="entry name" value="HAD superfamily/HAD-like"/>
    <property type="match status" value="1"/>
</dbReference>
<keyword evidence="5" id="KW-1185">Reference proteome</keyword>
<dbReference type="SFLD" id="SFLDS00003">
    <property type="entry name" value="Haloacid_Dehalogenase"/>
    <property type="match status" value="1"/>
</dbReference>
<dbReference type="AlphaFoldDB" id="A0A4R6UTX5"/>
<dbReference type="InterPro" id="IPR051400">
    <property type="entry name" value="HAD-like_hydrolase"/>
</dbReference>